<dbReference type="Proteomes" id="UP000029424">
    <property type="component" value="Chromosome 2"/>
</dbReference>
<dbReference type="KEGG" id="bok:DM82_4336"/>
<sequence length="300" mass="33103">MTKLTYTTKTALIAAYRSGVKFEIVNSNGDRFPVTSMRSEVGLSTVAVTTERGSAYYGVQPDGTFESIHMQTVRLQHAASAVAEIYPLPFKTLQEVKEAFDAGTQFVVKHGEKREGRVVLIAPHASWSRVVVEGALGSGYHCFRPNGENAALADAKLVVRGEIKRSVKPAVLAAVPAVPAKTFLEQFIGGSEFHTPHTRETVVDVKFVRGHNRMDVTLRDEAGKERVTPRYNLDGTHKFRPERNLVAGKLPPKMVERKVTIYRHAYNGTLFVIREGEVIPSIRGISNATKVGETTITEQQ</sequence>
<reference evidence="1 2" key="1">
    <citation type="submission" date="2014-06" db="EMBL/GenBank/DDBJ databases">
        <authorList>
            <person name="Bishop-Lilly K.A."/>
            <person name="Broomall S.M."/>
            <person name="Chain P.S."/>
            <person name="Chertkov O."/>
            <person name="Coyne S.R."/>
            <person name="Daligault H.E."/>
            <person name="Davenport K.W."/>
            <person name="Erkkila T."/>
            <person name="Frey K.G."/>
            <person name="Gibbons H.S."/>
            <person name="Gu W."/>
            <person name="Jaissle J."/>
            <person name="Johnson S.L."/>
            <person name="Koroleva G.I."/>
            <person name="Ladner J.T."/>
            <person name="Lo C.-C."/>
            <person name="Minogue T.D."/>
            <person name="Munk C."/>
            <person name="Palacios G.F."/>
            <person name="Redden C.L."/>
            <person name="Rosenzweig C.N."/>
            <person name="Scholz M.B."/>
            <person name="Teshima H."/>
            <person name="Xu Y."/>
        </authorList>
    </citation>
    <scope>NUCLEOTIDE SEQUENCE [LARGE SCALE GENOMIC DNA]</scope>
    <source>
        <strain evidence="1 2">EO147</strain>
    </source>
</reference>
<name>A0AAI8BCQ6_9BURK</name>
<evidence type="ECO:0000313" key="1">
    <source>
        <dbReference type="EMBL" id="AIO70443.1"/>
    </source>
</evidence>
<proteinExistence type="predicted"/>
<dbReference type="AlphaFoldDB" id="A0AAI8BCQ6"/>
<dbReference type="EMBL" id="CP008727">
    <property type="protein sequence ID" value="AIO70443.1"/>
    <property type="molecule type" value="Genomic_DNA"/>
</dbReference>
<keyword evidence="2" id="KW-1185">Reference proteome</keyword>
<protein>
    <submittedName>
        <fullName evidence="1">Uncharacterized protein</fullName>
    </submittedName>
</protein>
<accession>A0AAI8BCQ6</accession>
<gene>
    <name evidence="1" type="ORF">DM82_4336</name>
</gene>
<dbReference type="RefSeq" id="WP_010107797.1">
    <property type="nucleotide sequence ID" value="NZ_CP008727.1"/>
</dbReference>
<organism evidence="1 2">
    <name type="scientific">Burkholderia oklahomensis</name>
    <dbReference type="NCBI Taxonomy" id="342113"/>
    <lineage>
        <taxon>Bacteria</taxon>
        <taxon>Pseudomonadati</taxon>
        <taxon>Pseudomonadota</taxon>
        <taxon>Betaproteobacteria</taxon>
        <taxon>Burkholderiales</taxon>
        <taxon>Burkholderiaceae</taxon>
        <taxon>Burkholderia</taxon>
        <taxon>pseudomallei group</taxon>
    </lineage>
</organism>
<evidence type="ECO:0000313" key="2">
    <source>
        <dbReference type="Proteomes" id="UP000029424"/>
    </source>
</evidence>